<dbReference type="InterPro" id="IPR001584">
    <property type="entry name" value="Integrase_cat-core"/>
</dbReference>
<reference evidence="2" key="1">
    <citation type="submission" date="2021-06" db="EMBL/GenBank/DDBJ databases">
        <authorList>
            <person name="Hodson N. C."/>
            <person name="Mongue J. A."/>
            <person name="Jaron S. K."/>
        </authorList>
    </citation>
    <scope>NUCLEOTIDE SEQUENCE</scope>
</reference>
<accession>A0A8J2K4G6</accession>
<dbReference type="PROSITE" id="PS50994">
    <property type="entry name" value="INTEGRASE"/>
    <property type="match status" value="1"/>
</dbReference>
<evidence type="ECO:0000313" key="2">
    <source>
        <dbReference type="EMBL" id="CAG7729142.1"/>
    </source>
</evidence>
<dbReference type="PANTHER" id="PTHR46585">
    <property type="entry name" value="INTEGRASE CORE DOMAIN CONTAINING PROTEIN"/>
    <property type="match status" value="1"/>
</dbReference>
<dbReference type="Pfam" id="PF00665">
    <property type="entry name" value="rve"/>
    <property type="match status" value="1"/>
</dbReference>
<name>A0A8J2K4G6_9HEXA</name>
<dbReference type="AlphaFoldDB" id="A0A8J2K4G6"/>
<evidence type="ECO:0000313" key="3">
    <source>
        <dbReference type="Proteomes" id="UP000708208"/>
    </source>
</evidence>
<comment type="caution">
    <text evidence="2">The sequence shown here is derived from an EMBL/GenBank/DDBJ whole genome shotgun (WGS) entry which is preliminary data.</text>
</comment>
<dbReference type="Proteomes" id="UP000708208">
    <property type="component" value="Unassembled WGS sequence"/>
</dbReference>
<organism evidence="2 3">
    <name type="scientific">Allacma fusca</name>
    <dbReference type="NCBI Taxonomy" id="39272"/>
    <lineage>
        <taxon>Eukaryota</taxon>
        <taxon>Metazoa</taxon>
        <taxon>Ecdysozoa</taxon>
        <taxon>Arthropoda</taxon>
        <taxon>Hexapoda</taxon>
        <taxon>Collembola</taxon>
        <taxon>Symphypleona</taxon>
        <taxon>Sminthuridae</taxon>
        <taxon>Allacma</taxon>
    </lineage>
</organism>
<gene>
    <name evidence="2" type="ORF">AFUS01_LOCUS17879</name>
</gene>
<dbReference type="PANTHER" id="PTHR46585:SF1">
    <property type="entry name" value="CHROMO DOMAIN-CONTAINING PROTEIN"/>
    <property type="match status" value="1"/>
</dbReference>
<dbReference type="EMBL" id="CAJVCH010173982">
    <property type="protein sequence ID" value="CAG7729142.1"/>
    <property type="molecule type" value="Genomic_DNA"/>
</dbReference>
<protein>
    <recommendedName>
        <fullName evidence="1">Integrase catalytic domain-containing protein</fullName>
    </recommendedName>
</protein>
<dbReference type="OrthoDB" id="6343797at2759"/>
<proteinExistence type="predicted"/>
<sequence>MVKFINEIFTADLKDLAGLAKSNNGNHFALVVLDAFSRKAYTRLLKNRNSDSMIQAFWSVFTEVRVTPVYVYTDRGTEFMSKAVGKFLAQNHATLYNIQ</sequence>
<keyword evidence="3" id="KW-1185">Reference proteome</keyword>
<evidence type="ECO:0000259" key="1">
    <source>
        <dbReference type="PROSITE" id="PS50994"/>
    </source>
</evidence>
<dbReference type="GO" id="GO:0015074">
    <property type="term" value="P:DNA integration"/>
    <property type="evidence" value="ECO:0007669"/>
    <property type="project" value="InterPro"/>
</dbReference>
<feature type="domain" description="Integrase catalytic" evidence="1">
    <location>
        <begin position="1"/>
        <end position="99"/>
    </location>
</feature>